<feature type="region of interest" description="Disordered" evidence="1">
    <location>
        <begin position="36"/>
        <end position="55"/>
    </location>
</feature>
<dbReference type="InterPro" id="IPR024499">
    <property type="entry name" value="Mbeg1-like"/>
</dbReference>
<keyword evidence="3" id="KW-1185">Reference proteome</keyword>
<dbReference type="Gene3D" id="3.40.50.1820">
    <property type="entry name" value="alpha/beta hydrolase"/>
    <property type="match status" value="1"/>
</dbReference>
<evidence type="ECO:0000313" key="2">
    <source>
        <dbReference type="EMBL" id="OUN85630.1"/>
    </source>
</evidence>
<proteinExistence type="predicted"/>
<name>A0A1Y3XU75_9ACTN</name>
<accession>A0A1Y3XU75</accession>
<evidence type="ECO:0000256" key="1">
    <source>
        <dbReference type="SAM" id="MobiDB-lite"/>
    </source>
</evidence>
<comment type="caution">
    <text evidence="2">The sequence shown here is derived from an EMBL/GenBank/DDBJ whole genome shotgun (WGS) entry which is preliminary data.</text>
</comment>
<sequence length="433" mass="46775">MPRLSDHLPDIPGALKRVLPGDAAGSDAAPAAASIDEVNGDGTAPSPSSLQASGAHKKPGSFLTYAQTQLDGFDARPLCLVDSLVLSWLAYFRLTPALEAARTDEGIALHELMRAEDFDEMFGTSFDADGSRELLFAVCASPRFRSVRLTRLRFKTDADVEEQFAAMTFLLPTGEAYLAFRGTDSTLVGWKEDFNMASSCPVPAQEEARAYVERVASSVAGPLYLGGHSKGGNLAVYAAATVPRTVQDRVLAAFSHDGPGFPPAFLEGEGYRRVRGRVAKTVPKSSVIGLIMDDGADVRVVESSGVSILQHNPFLWEVEGRDFVYADGLTASARYLSSTIESWMNRFEPEERRRFIDTLFDVLGATGAERFADIRDDWRTSVPAMREAVDALDPEQRECVGEVVRALARTATIDKVADAAGNLLDGLGSKEGD</sequence>
<dbReference type="Pfam" id="PF11187">
    <property type="entry name" value="Mbeg1-like"/>
    <property type="match status" value="1"/>
</dbReference>
<evidence type="ECO:0000313" key="3">
    <source>
        <dbReference type="Proteomes" id="UP000195781"/>
    </source>
</evidence>
<dbReference type="SUPFAM" id="SSF53474">
    <property type="entry name" value="alpha/beta-Hydrolases"/>
    <property type="match status" value="1"/>
</dbReference>
<dbReference type="OrthoDB" id="9769481at2"/>
<protein>
    <recommendedName>
        <fullName evidence="4">DUF2974 domain-containing protein</fullName>
    </recommendedName>
</protein>
<dbReference type="EMBL" id="NFIE01000024">
    <property type="protein sequence ID" value="OUN85630.1"/>
    <property type="molecule type" value="Genomic_DNA"/>
</dbReference>
<dbReference type="AlphaFoldDB" id="A0A1Y3XU75"/>
<evidence type="ECO:0008006" key="4">
    <source>
        <dbReference type="Google" id="ProtNLM"/>
    </source>
</evidence>
<dbReference type="InterPro" id="IPR029058">
    <property type="entry name" value="AB_hydrolase_fold"/>
</dbReference>
<gene>
    <name evidence="2" type="ORF">B5G02_09125</name>
</gene>
<dbReference type="Proteomes" id="UP000195781">
    <property type="component" value="Unassembled WGS sequence"/>
</dbReference>
<reference evidence="3" key="1">
    <citation type="submission" date="2017-04" db="EMBL/GenBank/DDBJ databases">
        <title>Function of individual gut microbiota members based on whole genome sequencing of pure cultures obtained from chicken caecum.</title>
        <authorList>
            <person name="Medvecky M."/>
            <person name="Cejkova D."/>
            <person name="Polansky O."/>
            <person name="Karasova D."/>
            <person name="Kubasova T."/>
            <person name="Cizek A."/>
            <person name="Rychlik I."/>
        </authorList>
    </citation>
    <scope>NUCLEOTIDE SEQUENCE [LARGE SCALE GENOMIC DNA]</scope>
    <source>
        <strain evidence="3">An5</strain>
    </source>
</reference>
<organism evidence="2 3">
    <name type="scientific">[Collinsella] massiliensis</name>
    <dbReference type="NCBI Taxonomy" id="1232426"/>
    <lineage>
        <taxon>Bacteria</taxon>
        <taxon>Bacillati</taxon>
        <taxon>Actinomycetota</taxon>
        <taxon>Coriobacteriia</taxon>
        <taxon>Coriobacteriales</taxon>
        <taxon>Coriobacteriaceae</taxon>
        <taxon>Enorma</taxon>
    </lineage>
</organism>
<dbReference type="RefSeq" id="WP_094335992.1">
    <property type="nucleotide sequence ID" value="NZ_NFIE01000024.1"/>
</dbReference>